<accession>A0A2G5TZZ4</accession>
<dbReference type="PANTHER" id="PTHR19965:SF25">
    <property type="entry name" value="CHROMATIN TARGET OF PRMT1 PROTEIN C-TERMINAL DOMAIN-CONTAINING PROTEIN"/>
    <property type="match status" value="1"/>
</dbReference>
<dbReference type="STRING" id="1611254.A0A2G5TZZ4"/>
<dbReference type="Gene3D" id="3.30.70.330">
    <property type="match status" value="1"/>
</dbReference>
<dbReference type="AlphaFoldDB" id="A0A2G5TZZ4"/>
<dbReference type="InterPro" id="IPR012677">
    <property type="entry name" value="Nucleotide-bd_a/b_plait_sf"/>
</dbReference>
<dbReference type="InterPro" id="IPR051229">
    <property type="entry name" value="ALYREF_mRNA_export"/>
</dbReference>
<dbReference type="GO" id="GO:0006406">
    <property type="term" value="P:mRNA export from nucleus"/>
    <property type="evidence" value="ECO:0007669"/>
    <property type="project" value="TreeGrafter"/>
</dbReference>
<dbReference type="GO" id="GO:0005634">
    <property type="term" value="C:nucleus"/>
    <property type="evidence" value="ECO:0007669"/>
    <property type="project" value="TreeGrafter"/>
</dbReference>
<dbReference type="InterPro" id="IPR035979">
    <property type="entry name" value="RBD_domain_sf"/>
</dbReference>
<dbReference type="PANTHER" id="PTHR19965">
    <property type="entry name" value="RNA AND EXPORT FACTOR BINDING PROTEIN"/>
    <property type="match status" value="1"/>
</dbReference>
<dbReference type="SMART" id="SM00360">
    <property type="entry name" value="RRM"/>
    <property type="match status" value="1"/>
</dbReference>
<dbReference type="EMBL" id="PDUG01000004">
    <property type="protein sequence ID" value="PIC32834.1"/>
    <property type="molecule type" value="Genomic_DNA"/>
</dbReference>
<keyword evidence="1" id="KW-0694">RNA-binding</keyword>
<comment type="caution">
    <text evidence="3">The sequence shown here is derived from an EMBL/GenBank/DDBJ whole genome shotgun (WGS) entry which is preliminary data.</text>
</comment>
<dbReference type="SUPFAM" id="SSF54928">
    <property type="entry name" value="RNA-binding domain, RBD"/>
    <property type="match status" value="1"/>
</dbReference>
<evidence type="ECO:0000256" key="1">
    <source>
        <dbReference type="ARBA" id="ARBA00022884"/>
    </source>
</evidence>
<feature type="domain" description="RRM" evidence="2">
    <location>
        <begin position="45"/>
        <end position="115"/>
    </location>
</feature>
<protein>
    <recommendedName>
        <fullName evidence="2">RRM domain-containing protein</fullName>
    </recommendedName>
</protein>
<keyword evidence="4" id="KW-1185">Reference proteome</keyword>
<evidence type="ECO:0000313" key="4">
    <source>
        <dbReference type="Proteomes" id="UP000230233"/>
    </source>
</evidence>
<proteinExistence type="predicted"/>
<reference evidence="4" key="1">
    <citation type="submission" date="2017-10" db="EMBL/GenBank/DDBJ databases">
        <title>Rapid genome shrinkage in a self-fertile nematode reveals novel sperm competition proteins.</title>
        <authorList>
            <person name="Yin D."/>
            <person name="Schwarz E.M."/>
            <person name="Thomas C.G."/>
            <person name="Felde R.L."/>
            <person name="Korf I.F."/>
            <person name="Cutter A.D."/>
            <person name="Schartner C.M."/>
            <person name="Ralston E.J."/>
            <person name="Meyer B.J."/>
            <person name="Haag E.S."/>
        </authorList>
    </citation>
    <scope>NUCLEOTIDE SEQUENCE [LARGE SCALE GENOMIC DNA]</scope>
    <source>
        <strain evidence="4">JU1422</strain>
    </source>
</reference>
<dbReference type="Proteomes" id="UP000230233">
    <property type="component" value="Chromosome IV"/>
</dbReference>
<dbReference type="GO" id="GO:0003729">
    <property type="term" value="F:mRNA binding"/>
    <property type="evidence" value="ECO:0007669"/>
    <property type="project" value="TreeGrafter"/>
</dbReference>
<name>A0A2G5TZZ4_9PELO</name>
<evidence type="ECO:0000259" key="2">
    <source>
        <dbReference type="SMART" id="SM00360"/>
    </source>
</evidence>
<evidence type="ECO:0000313" key="3">
    <source>
        <dbReference type="EMBL" id="PIC32834.1"/>
    </source>
</evidence>
<dbReference type="OrthoDB" id="5880207at2759"/>
<organism evidence="3 4">
    <name type="scientific">Caenorhabditis nigoni</name>
    <dbReference type="NCBI Taxonomy" id="1611254"/>
    <lineage>
        <taxon>Eukaryota</taxon>
        <taxon>Metazoa</taxon>
        <taxon>Ecdysozoa</taxon>
        <taxon>Nematoda</taxon>
        <taxon>Chromadorea</taxon>
        <taxon>Rhabditida</taxon>
        <taxon>Rhabditina</taxon>
        <taxon>Rhabditomorpha</taxon>
        <taxon>Rhabditoidea</taxon>
        <taxon>Rhabditidae</taxon>
        <taxon>Peloderinae</taxon>
        <taxon>Caenorhabditis</taxon>
    </lineage>
</organism>
<sequence>MCPFNDQLNSRIKKTNQDNFKKTHNKIKSQNMERRNQIIESPDVTIIFSNLHSSVPTDDLREHFSEFKLRSITLDMTPEGVPIGTGSIQLPKQQALRLIMKFSNLTLHGQTVNFKLIDKSTMNRKVTFTEVEETEMMEKRSRESTPIKASPLREQKRQQFVRKLAAKDLSQEVLSATLSNLSI</sequence>
<gene>
    <name evidence="3" type="primary">Cnig_chr_IV.g13026</name>
    <name evidence="3" type="ORF">B9Z55_013026</name>
</gene>
<dbReference type="InterPro" id="IPR000504">
    <property type="entry name" value="RRM_dom"/>
</dbReference>